<name>A0A1F6UQE7_9BACT</name>
<dbReference type="InterPro" id="IPR023296">
    <property type="entry name" value="Glyco_hydro_beta-prop_sf"/>
</dbReference>
<dbReference type="SUPFAM" id="SSF75005">
    <property type="entry name" value="Arabinanase/levansucrase/invertase"/>
    <property type="match status" value="1"/>
</dbReference>
<dbReference type="PANTHER" id="PTHR34106:SF5">
    <property type="entry name" value="GLYCOSIDASE"/>
    <property type="match status" value="1"/>
</dbReference>
<dbReference type="Proteomes" id="UP000177869">
    <property type="component" value="Unassembled WGS sequence"/>
</dbReference>
<evidence type="ECO:0000313" key="6">
    <source>
        <dbReference type="Proteomes" id="UP000177869"/>
    </source>
</evidence>
<dbReference type="GO" id="GO:0016757">
    <property type="term" value="F:glycosyltransferase activity"/>
    <property type="evidence" value="ECO:0007669"/>
    <property type="project" value="UniProtKB-KW"/>
</dbReference>
<dbReference type="PIRSF" id="PIRSF016202">
    <property type="entry name" value="PH1107"/>
    <property type="match status" value="1"/>
</dbReference>
<dbReference type="Gene3D" id="2.115.10.20">
    <property type="entry name" value="Glycosyl hydrolase domain, family 43"/>
    <property type="match status" value="1"/>
</dbReference>
<gene>
    <name evidence="5" type="ORF">A2814_03195</name>
</gene>
<protein>
    <recommendedName>
        <fullName evidence="7">Glycosidase</fullName>
    </recommendedName>
</protein>
<evidence type="ECO:0000256" key="2">
    <source>
        <dbReference type="ARBA" id="ARBA00022679"/>
    </source>
</evidence>
<sequence>MKTNMAALKKKKTKKKNSKKKKISSKKKSVKFRKKVIKKKKGGIILKRAYHNPIIEPRSYIWESKATLNPAAFMANGKVHLVYRAIGDNDSSVLGYAGSQDGYNIDDRPTYAIYQRPNNFNRPDLSVSSIDYISGGGWNGGCEDPRVTLLGDIVYMLYTAFDGWGSVRITLTSIKLDDFEKKKWNWEKPIIISPPGEIHKNWVIFPEKINNKFAIFHSMSPKILVEYVDKMEDFDGVKFIHSVHQGSPEWQLREKGIRGVGPSPIKTKLGWLILYHAIEEHDSNRYKLFAMILDAKDPTKILYRSISPILEPEEHYENNGYKWGVIYSCGAVVKDGTLFVYYGGADKVIGVASIKLANLLADLKKHKAVKLKKQSTKI</sequence>
<feature type="region of interest" description="Disordered" evidence="4">
    <location>
        <begin position="1"/>
        <end position="29"/>
    </location>
</feature>
<dbReference type="AlphaFoldDB" id="A0A1F6UQE7"/>
<dbReference type="CDD" id="cd18614">
    <property type="entry name" value="GH130"/>
    <property type="match status" value="1"/>
</dbReference>
<keyword evidence="1" id="KW-0328">Glycosyltransferase</keyword>
<evidence type="ECO:0008006" key="7">
    <source>
        <dbReference type="Google" id="ProtNLM"/>
    </source>
</evidence>
<keyword evidence="2" id="KW-0808">Transferase</keyword>
<dbReference type="PANTHER" id="PTHR34106">
    <property type="entry name" value="GLYCOSIDASE"/>
    <property type="match status" value="1"/>
</dbReference>
<feature type="compositionally biased region" description="Basic residues" evidence="4">
    <location>
        <begin position="8"/>
        <end position="29"/>
    </location>
</feature>
<evidence type="ECO:0000256" key="4">
    <source>
        <dbReference type="SAM" id="MobiDB-lite"/>
    </source>
</evidence>
<evidence type="ECO:0000256" key="1">
    <source>
        <dbReference type="ARBA" id="ARBA00022676"/>
    </source>
</evidence>
<dbReference type="Pfam" id="PF04041">
    <property type="entry name" value="Glyco_hydro_130"/>
    <property type="match status" value="1"/>
</dbReference>
<comment type="similarity">
    <text evidence="3">Belongs to the glycosyl hydrolase 130 family.</text>
</comment>
<evidence type="ECO:0000313" key="5">
    <source>
        <dbReference type="EMBL" id="OGI59512.1"/>
    </source>
</evidence>
<proteinExistence type="inferred from homology"/>
<evidence type="ECO:0000256" key="3">
    <source>
        <dbReference type="ARBA" id="ARBA00024356"/>
    </source>
</evidence>
<reference evidence="5 6" key="1">
    <citation type="journal article" date="2016" name="Nat. Commun.">
        <title>Thousands of microbial genomes shed light on interconnected biogeochemical processes in an aquifer system.</title>
        <authorList>
            <person name="Anantharaman K."/>
            <person name="Brown C.T."/>
            <person name="Hug L.A."/>
            <person name="Sharon I."/>
            <person name="Castelle C.J."/>
            <person name="Probst A.J."/>
            <person name="Thomas B.C."/>
            <person name="Singh A."/>
            <person name="Wilkins M.J."/>
            <person name="Karaoz U."/>
            <person name="Brodie E.L."/>
            <person name="Williams K.H."/>
            <person name="Hubbard S.S."/>
            <person name="Banfield J.F."/>
        </authorList>
    </citation>
    <scope>NUCLEOTIDE SEQUENCE [LARGE SCALE GENOMIC DNA]</scope>
</reference>
<organism evidence="5 6">
    <name type="scientific">Candidatus Nomurabacteria bacterium RIFCSPHIGHO2_01_FULL_38_19</name>
    <dbReference type="NCBI Taxonomy" id="1801732"/>
    <lineage>
        <taxon>Bacteria</taxon>
        <taxon>Candidatus Nomuraibacteriota</taxon>
    </lineage>
</organism>
<comment type="caution">
    <text evidence="5">The sequence shown here is derived from an EMBL/GenBank/DDBJ whole genome shotgun (WGS) entry which is preliminary data.</text>
</comment>
<dbReference type="EMBL" id="MFTI01000032">
    <property type="protein sequence ID" value="OGI59512.1"/>
    <property type="molecule type" value="Genomic_DNA"/>
</dbReference>
<dbReference type="STRING" id="1801732.A2814_03195"/>
<dbReference type="InterPro" id="IPR007184">
    <property type="entry name" value="Mannoside_phosphorylase"/>
</dbReference>
<accession>A0A1F6UQE7</accession>